<dbReference type="PANTHER" id="PTHR12596:SF1">
    <property type="entry name" value="EXPORTIN-4"/>
    <property type="match status" value="1"/>
</dbReference>
<proteinExistence type="inferred from homology"/>
<dbReference type="InterPro" id="IPR016024">
    <property type="entry name" value="ARM-type_fold"/>
</dbReference>
<protein>
    <recommendedName>
        <fullName evidence="8">Exportin-4</fullName>
    </recommendedName>
</protein>
<dbReference type="Proteomes" id="UP001054889">
    <property type="component" value="Unassembled WGS sequence"/>
</dbReference>
<dbReference type="GO" id="GO:0005643">
    <property type="term" value="C:nuclear pore"/>
    <property type="evidence" value="ECO:0007669"/>
    <property type="project" value="TreeGrafter"/>
</dbReference>
<evidence type="ECO:0000313" key="9">
    <source>
        <dbReference type="EMBL" id="GJM84807.1"/>
    </source>
</evidence>
<evidence type="ECO:0000256" key="2">
    <source>
        <dbReference type="ARBA" id="ARBA00004496"/>
    </source>
</evidence>
<name>A0AAV5BH94_ELECO</name>
<comment type="similarity">
    <text evidence="3">Belongs to the exportin family.</text>
</comment>
<accession>A0AAV5BH94</accession>
<evidence type="ECO:0000256" key="8">
    <source>
        <dbReference type="ARBA" id="ARBA00040444"/>
    </source>
</evidence>
<evidence type="ECO:0000256" key="3">
    <source>
        <dbReference type="ARBA" id="ARBA00009466"/>
    </source>
</evidence>
<dbReference type="EMBL" id="BQKI01000001">
    <property type="protein sequence ID" value="GJM84807.1"/>
    <property type="molecule type" value="Genomic_DNA"/>
</dbReference>
<reference evidence="9" key="2">
    <citation type="submission" date="2021-12" db="EMBL/GenBank/DDBJ databases">
        <title>Resequencing data analysis of finger millet.</title>
        <authorList>
            <person name="Hatakeyama M."/>
            <person name="Aluri S."/>
            <person name="Balachadran M.T."/>
            <person name="Sivarajan S.R."/>
            <person name="Poveda L."/>
            <person name="Shimizu-Inatsugi R."/>
            <person name="Schlapbach R."/>
            <person name="Sreeman S.M."/>
            <person name="Shimizu K.K."/>
        </authorList>
    </citation>
    <scope>NUCLEOTIDE SEQUENCE</scope>
</reference>
<comment type="caution">
    <text evidence="9">The sequence shown here is derived from an EMBL/GenBank/DDBJ whole genome shotgun (WGS) entry which is preliminary data.</text>
</comment>
<dbReference type="InterPro" id="IPR011989">
    <property type="entry name" value="ARM-like"/>
</dbReference>
<evidence type="ECO:0000256" key="4">
    <source>
        <dbReference type="ARBA" id="ARBA00022448"/>
    </source>
</evidence>
<evidence type="ECO:0000256" key="6">
    <source>
        <dbReference type="ARBA" id="ARBA00022927"/>
    </source>
</evidence>
<keyword evidence="5" id="KW-0963">Cytoplasm</keyword>
<dbReference type="GO" id="GO:0005049">
    <property type="term" value="F:nuclear export signal receptor activity"/>
    <property type="evidence" value="ECO:0007669"/>
    <property type="project" value="InterPro"/>
</dbReference>
<dbReference type="FunFam" id="1.25.10.10:FF:000287">
    <property type="entry name" value="Exportin-4 protein"/>
    <property type="match status" value="1"/>
</dbReference>
<keyword evidence="4" id="KW-0813">Transport</keyword>
<comment type="subcellular location">
    <subcellularLocation>
        <location evidence="2">Cytoplasm</location>
    </subcellularLocation>
    <subcellularLocation>
        <location evidence="1">Nucleus</location>
    </subcellularLocation>
</comment>
<dbReference type="InterPro" id="IPR044189">
    <property type="entry name" value="XPO4/7-like"/>
</dbReference>
<dbReference type="AlphaFoldDB" id="A0AAV5BH94"/>
<organism evidence="9 10">
    <name type="scientific">Eleusine coracana subsp. coracana</name>
    <dbReference type="NCBI Taxonomy" id="191504"/>
    <lineage>
        <taxon>Eukaryota</taxon>
        <taxon>Viridiplantae</taxon>
        <taxon>Streptophyta</taxon>
        <taxon>Embryophyta</taxon>
        <taxon>Tracheophyta</taxon>
        <taxon>Spermatophyta</taxon>
        <taxon>Magnoliopsida</taxon>
        <taxon>Liliopsida</taxon>
        <taxon>Poales</taxon>
        <taxon>Poaceae</taxon>
        <taxon>PACMAD clade</taxon>
        <taxon>Chloridoideae</taxon>
        <taxon>Cynodonteae</taxon>
        <taxon>Eleusininae</taxon>
        <taxon>Eleusine</taxon>
    </lineage>
</organism>
<dbReference type="PANTHER" id="PTHR12596">
    <property type="entry name" value="EXPORTIN 4,7-RELATED"/>
    <property type="match status" value="1"/>
</dbReference>
<keyword evidence="6" id="KW-0653">Protein transport</keyword>
<evidence type="ECO:0000256" key="5">
    <source>
        <dbReference type="ARBA" id="ARBA00022490"/>
    </source>
</evidence>
<dbReference type="Gene3D" id="1.25.10.10">
    <property type="entry name" value="Leucine-rich Repeat Variant"/>
    <property type="match status" value="1"/>
</dbReference>
<dbReference type="GO" id="GO:0005737">
    <property type="term" value="C:cytoplasm"/>
    <property type="evidence" value="ECO:0007669"/>
    <property type="project" value="UniProtKB-SubCell"/>
</dbReference>
<dbReference type="SUPFAM" id="SSF48371">
    <property type="entry name" value="ARM repeat"/>
    <property type="match status" value="1"/>
</dbReference>
<evidence type="ECO:0000256" key="1">
    <source>
        <dbReference type="ARBA" id="ARBA00004123"/>
    </source>
</evidence>
<gene>
    <name evidence="9" type="primary">ga00513</name>
    <name evidence="9" type="ORF">PR202_ga00513</name>
</gene>
<evidence type="ECO:0000313" key="10">
    <source>
        <dbReference type="Proteomes" id="UP001054889"/>
    </source>
</evidence>
<sequence length="400" mass="45161">MPWFLQRYLRELMGPVAGCLVENASRSDLKSVAQQADVTYMVCCLLERLRGAARAAQPRTQKVIFEMGHTVMNSLLTLLEAYKNQSTVVYMILKFVVDFVDGQAVFLDAKETSPLVSFCLRLLQIYSSHNIGKVMLSLSSSLRNESQAEKYKDLRALLRLLTNICSKDLVGFLSDSDEGSPDIAEVIYVGLDIITPLISLDLLKYPKLSRDYFVLTSHLLEVYPEKVAHLNRDAFARIVGSLEFGLRNQDSDIVERCLAGVNALASYHFREKLGGRGGLDSQLMESEGSHGKVQESISNHFLRLILQLLLFEDFRVELAGSAADALLPLLFCEQELYQRLVHEMVEKQQNPTVKSRLATAFHNLTSSNNLSSLLDRPNRQRFRKNLRTFLADVSSFMQIK</sequence>
<evidence type="ECO:0000256" key="7">
    <source>
        <dbReference type="ARBA" id="ARBA00023242"/>
    </source>
</evidence>
<keyword evidence="7" id="KW-0539">Nucleus</keyword>
<dbReference type="GO" id="GO:0006611">
    <property type="term" value="P:protein export from nucleus"/>
    <property type="evidence" value="ECO:0007669"/>
    <property type="project" value="TreeGrafter"/>
</dbReference>
<keyword evidence="10" id="KW-1185">Reference proteome</keyword>
<reference evidence="9" key="1">
    <citation type="journal article" date="2018" name="DNA Res.">
        <title>Multiple hybrid de novo genome assembly of finger millet, an orphan allotetraploid crop.</title>
        <authorList>
            <person name="Hatakeyama M."/>
            <person name="Aluri S."/>
            <person name="Balachadran M.T."/>
            <person name="Sivarajan S.R."/>
            <person name="Patrignani A."/>
            <person name="Gruter S."/>
            <person name="Poveda L."/>
            <person name="Shimizu-Inatsugi R."/>
            <person name="Baeten J."/>
            <person name="Francoijs K.J."/>
            <person name="Nataraja K.N."/>
            <person name="Reddy Y.A.N."/>
            <person name="Phadnis S."/>
            <person name="Ravikumar R.L."/>
            <person name="Schlapbach R."/>
            <person name="Sreeman S.M."/>
            <person name="Shimizu K.K."/>
        </authorList>
    </citation>
    <scope>NUCLEOTIDE SEQUENCE</scope>
</reference>